<dbReference type="GO" id="GO:0009423">
    <property type="term" value="P:chorismate biosynthetic process"/>
    <property type="evidence" value="ECO:0007669"/>
    <property type="project" value="UniProtKB-UniRule"/>
</dbReference>
<dbReference type="Proteomes" id="UP000565521">
    <property type="component" value="Unassembled WGS sequence"/>
</dbReference>
<feature type="binding site" evidence="7">
    <location>
        <position position="141"/>
    </location>
    <ligand>
        <name>substrate</name>
    </ligand>
</feature>
<feature type="binding site" evidence="7">
    <location>
        <position position="14"/>
    </location>
    <ligand>
        <name>Mg(2+)</name>
        <dbReference type="ChEBI" id="CHEBI:18420"/>
    </ligand>
</feature>
<evidence type="ECO:0000256" key="6">
    <source>
        <dbReference type="ARBA" id="ARBA00023141"/>
    </source>
</evidence>
<feature type="binding site" evidence="7">
    <location>
        <position position="118"/>
    </location>
    <ligand>
        <name>ATP</name>
        <dbReference type="ChEBI" id="CHEBI:30616"/>
    </ligand>
</feature>
<evidence type="ECO:0000256" key="3">
    <source>
        <dbReference type="ARBA" id="ARBA00022741"/>
    </source>
</evidence>
<dbReference type="HAMAP" id="MF_00109">
    <property type="entry name" value="Shikimate_kinase"/>
    <property type="match status" value="1"/>
</dbReference>
<dbReference type="Pfam" id="PF01202">
    <property type="entry name" value="SKI"/>
    <property type="match status" value="1"/>
</dbReference>
<dbReference type="InterPro" id="IPR000623">
    <property type="entry name" value="Shikimate_kinase/TSH1"/>
</dbReference>
<evidence type="ECO:0000313" key="9">
    <source>
        <dbReference type="Proteomes" id="UP000565521"/>
    </source>
</evidence>
<reference evidence="8 9" key="1">
    <citation type="submission" date="2020-05" db="EMBL/GenBank/DDBJ databases">
        <title>Hymenobacter terrestris sp. nov. and Hymenobacter lapidiphilus sp. nov., isolated from regoliths in Antarctica.</title>
        <authorList>
            <person name="Sedlacek I."/>
            <person name="Pantucek R."/>
            <person name="Zeman M."/>
            <person name="Holochova P."/>
            <person name="Kralova S."/>
            <person name="Stankova E."/>
            <person name="Sedo O."/>
            <person name="Micenkova L."/>
            <person name="Svec P."/>
            <person name="Gupta V."/>
            <person name="Sood U."/>
            <person name="Korpole U.S."/>
            <person name="Lal R."/>
        </authorList>
    </citation>
    <scope>NUCLEOTIDE SEQUENCE [LARGE SCALE GENOMIC DNA]</scope>
    <source>
        <strain evidence="8 9">P5342</strain>
    </source>
</reference>
<gene>
    <name evidence="7" type="primary">aroK</name>
    <name evidence="8" type="ORF">HW554_19175</name>
</gene>
<dbReference type="PANTHER" id="PTHR21087">
    <property type="entry name" value="SHIKIMATE KINASE"/>
    <property type="match status" value="1"/>
</dbReference>
<keyword evidence="7" id="KW-0963">Cytoplasm</keyword>
<comment type="subcellular location">
    <subcellularLocation>
        <location evidence="7">Cytoplasm</location>
    </subcellularLocation>
</comment>
<dbReference type="RefSeq" id="WP_176910144.1">
    <property type="nucleotide sequence ID" value="NZ_JABKAU010000060.1"/>
</dbReference>
<evidence type="ECO:0000256" key="2">
    <source>
        <dbReference type="ARBA" id="ARBA00022679"/>
    </source>
</evidence>
<dbReference type="GO" id="GO:0005524">
    <property type="term" value="F:ATP binding"/>
    <property type="evidence" value="ECO:0007669"/>
    <property type="project" value="UniProtKB-UniRule"/>
</dbReference>
<comment type="caution">
    <text evidence="7">Lacks conserved residue(s) required for the propagation of feature annotation.</text>
</comment>
<comment type="similarity">
    <text evidence="7">Belongs to the shikimate kinase family.</text>
</comment>
<feature type="binding site" evidence="7">
    <location>
        <begin position="10"/>
        <end position="15"/>
    </location>
    <ligand>
        <name>ATP</name>
        <dbReference type="ChEBI" id="CHEBI:30616"/>
    </ligand>
</feature>
<evidence type="ECO:0000256" key="5">
    <source>
        <dbReference type="ARBA" id="ARBA00022840"/>
    </source>
</evidence>
<comment type="cofactor">
    <cofactor evidence="7">
        <name>Mg(2+)</name>
        <dbReference type="ChEBI" id="CHEBI:18420"/>
    </cofactor>
    <text evidence="7">Binds 1 Mg(2+) ion per subunit.</text>
</comment>
<evidence type="ECO:0000313" key="8">
    <source>
        <dbReference type="EMBL" id="NVO33334.1"/>
    </source>
</evidence>
<keyword evidence="2 7" id="KW-0808">Transferase</keyword>
<accession>A0A7Y7PT55</accession>
<comment type="function">
    <text evidence="7">Catalyzes the specific phosphorylation of the 3-hydroxyl group of shikimic acid using ATP as a cosubstrate.</text>
</comment>
<keyword evidence="9" id="KW-1185">Reference proteome</keyword>
<protein>
    <recommendedName>
        <fullName evidence="7">Shikimate kinase</fullName>
        <shortName evidence="7">SK</shortName>
        <ecNumber evidence="7">2.7.1.71</ecNumber>
    </recommendedName>
</protein>
<dbReference type="EC" id="2.7.1.71" evidence="7"/>
<proteinExistence type="inferred from homology"/>
<dbReference type="PANTHER" id="PTHR21087:SF16">
    <property type="entry name" value="SHIKIMATE KINASE 1, CHLOROPLASTIC"/>
    <property type="match status" value="1"/>
</dbReference>
<keyword evidence="1 7" id="KW-0028">Amino-acid biosynthesis</keyword>
<comment type="pathway">
    <text evidence="7">Metabolic intermediate biosynthesis; chorismate biosynthesis; chorismate from D-erythrose 4-phosphate and phosphoenolpyruvate: step 5/7.</text>
</comment>
<keyword evidence="7" id="KW-0460">Magnesium</keyword>
<keyword evidence="6 7" id="KW-0057">Aromatic amino acid biosynthesis</keyword>
<dbReference type="UniPathway" id="UPA00053">
    <property type="reaction ID" value="UER00088"/>
</dbReference>
<dbReference type="InterPro" id="IPR031322">
    <property type="entry name" value="Shikimate/glucono_kinase"/>
</dbReference>
<keyword evidence="3 7" id="KW-0547">Nucleotide-binding</keyword>
<dbReference type="SUPFAM" id="SSF52540">
    <property type="entry name" value="P-loop containing nucleoside triphosphate hydrolases"/>
    <property type="match status" value="1"/>
</dbReference>
<comment type="subunit">
    <text evidence="7">Monomer.</text>
</comment>
<comment type="caution">
    <text evidence="8">The sequence shown here is derived from an EMBL/GenBank/DDBJ whole genome shotgun (WGS) entry which is preliminary data.</text>
</comment>
<evidence type="ECO:0000256" key="7">
    <source>
        <dbReference type="HAMAP-Rule" id="MF_00109"/>
    </source>
</evidence>
<comment type="catalytic activity">
    <reaction evidence="7">
        <text>shikimate + ATP = 3-phosphoshikimate + ADP + H(+)</text>
        <dbReference type="Rhea" id="RHEA:13121"/>
        <dbReference type="ChEBI" id="CHEBI:15378"/>
        <dbReference type="ChEBI" id="CHEBI:30616"/>
        <dbReference type="ChEBI" id="CHEBI:36208"/>
        <dbReference type="ChEBI" id="CHEBI:145989"/>
        <dbReference type="ChEBI" id="CHEBI:456216"/>
        <dbReference type="EC" id="2.7.1.71"/>
    </reaction>
</comment>
<keyword evidence="5 7" id="KW-0067">ATP-binding</keyword>
<feature type="binding site" evidence="7">
    <location>
        <position position="56"/>
    </location>
    <ligand>
        <name>substrate</name>
    </ligand>
</feature>
<dbReference type="EMBL" id="JABKAU010000060">
    <property type="protein sequence ID" value="NVO33334.1"/>
    <property type="molecule type" value="Genomic_DNA"/>
</dbReference>
<dbReference type="GO" id="GO:0005829">
    <property type="term" value="C:cytosol"/>
    <property type="evidence" value="ECO:0007669"/>
    <property type="project" value="TreeGrafter"/>
</dbReference>
<dbReference type="GO" id="GO:0000287">
    <property type="term" value="F:magnesium ion binding"/>
    <property type="evidence" value="ECO:0007669"/>
    <property type="project" value="UniProtKB-UniRule"/>
</dbReference>
<name>A0A7Y7PT55_9BACT</name>
<evidence type="ECO:0000256" key="4">
    <source>
        <dbReference type="ARBA" id="ARBA00022777"/>
    </source>
</evidence>
<feature type="binding site" evidence="7">
    <location>
        <position position="32"/>
    </location>
    <ligand>
        <name>substrate</name>
    </ligand>
</feature>
<dbReference type="PRINTS" id="PR01100">
    <property type="entry name" value="SHIKIMTKNASE"/>
</dbReference>
<dbReference type="InterPro" id="IPR027417">
    <property type="entry name" value="P-loop_NTPase"/>
</dbReference>
<dbReference type="AlphaFoldDB" id="A0A7Y7PT55"/>
<feature type="binding site" evidence="7">
    <location>
        <position position="79"/>
    </location>
    <ligand>
        <name>substrate</name>
    </ligand>
</feature>
<sequence length="173" mass="19057">MRLYLIGMPGAGKTTLGRSLAQSYGVPFVDLDAEIVEREQRSISELFVGQGEEYFRQCEADALRAVVARYPVLVLATGGGTPCFHQNLELLLETGLTLYLAVPVPELVRRLQHAASVRPLLAATPDAAALEVRLRETLAARQRFYERAPLRCTAPTCSPEVVRRLVARYSTTA</sequence>
<dbReference type="CDD" id="cd00464">
    <property type="entry name" value="SK"/>
    <property type="match status" value="1"/>
</dbReference>
<dbReference type="GO" id="GO:0004765">
    <property type="term" value="F:shikimate kinase activity"/>
    <property type="evidence" value="ECO:0007669"/>
    <property type="project" value="UniProtKB-UniRule"/>
</dbReference>
<organism evidence="8 9">
    <name type="scientific">Hymenobacter lapidiphilus</name>
    <dbReference type="NCBI Taxonomy" id="2608003"/>
    <lineage>
        <taxon>Bacteria</taxon>
        <taxon>Pseudomonadati</taxon>
        <taxon>Bacteroidota</taxon>
        <taxon>Cytophagia</taxon>
        <taxon>Cytophagales</taxon>
        <taxon>Hymenobacteraceae</taxon>
        <taxon>Hymenobacter</taxon>
    </lineage>
</organism>
<keyword evidence="7" id="KW-0479">Metal-binding</keyword>
<evidence type="ECO:0000256" key="1">
    <source>
        <dbReference type="ARBA" id="ARBA00022605"/>
    </source>
</evidence>
<dbReference type="GO" id="GO:0008652">
    <property type="term" value="P:amino acid biosynthetic process"/>
    <property type="evidence" value="ECO:0007669"/>
    <property type="project" value="UniProtKB-KW"/>
</dbReference>
<dbReference type="GO" id="GO:0009073">
    <property type="term" value="P:aromatic amino acid family biosynthetic process"/>
    <property type="evidence" value="ECO:0007669"/>
    <property type="project" value="UniProtKB-KW"/>
</dbReference>
<dbReference type="Gene3D" id="3.40.50.300">
    <property type="entry name" value="P-loop containing nucleotide triphosphate hydrolases"/>
    <property type="match status" value="1"/>
</dbReference>
<keyword evidence="4 7" id="KW-0418">Kinase</keyword>